<comment type="caution">
    <text evidence="2">The sequence shown here is derived from an EMBL/GenBank/DDBJ whole genome shotgun (WGS) entry which is preliminary data.</text>
</comment>
<feature type="compositionally biased region" description="Polar residues" evidence="1">
    <location>
        <begin position="72"/>
        <end position="81"/>
    </location>
</feature>
<evidence type="ECO:0000313" key="2">
    <source>
        <dbReference type="EMBL" id="GJS55663.1"/>
    </source>
</evidence>
<keyword evidence="3" id="KW-1185">Reference proteome</keyword>
<organism evidence="2 3">
    <name type="scientific">Tanacetum coccineum</name>
    <dbReference type="NCBI Taxonomy" id="301880"/>
    <lineage>
        <taxon>Eukaryota</taxon>
        <taxon>Viridiplantae</taxon>
        <taxon>Streptophyta</taxon>
        <taxon>Embryophyta</taxon>
        <taxon>Tracheophyta</taxon>
        <taxon>Spermatophyta</taxon>
        <taxon>Magnoliopsida</taxon>
        <taxon>eudicotyledons</taxon>
        <taxon>Gunneridae</taxon>
        <taxon>Pentapetalae</taxon>
        <taxon>asterids</taxon>
        <taxon>campanulids</taxon>
        <taxon>Asterales</taxon>
        <taxon>Asteraceae</taxon>
        <taxon>Asteroideae</taxon>
        <taxon>Anthemideae</taxon>
        <taxon>Anthemidinae</taxon>
        <taxon>Tanacetum</taxon>
    </lineage>
</organism>
<evidence type="ECO:0000313" key="3">
    <source>
        <dbReference type="Proteomes" id="UP001151760"/>
    </source>
</evidence>
<proteinExistence type="predicted"/>
<reference evidence="2" key="1">
    <citation type="journal article" date="2022" name="Int. J. Mol. Sci.">
        <title>Draft Genome of Tanacetum Coccineum: Genomic Comparison of Closely Related Tanacetum-Family Plants.</title>
        <authorList>
            <person name="Yamashiro T."/>
            <person name="Shiraishi A."/>
            <person name="Nakayama K."/>
            <person name="Satake H."/>
        </authorList>
    </citation>
    <scope>NUCLEOTIDE SEQUENCE</scope>
</reference>
<gene>
    <name evidence="2" type="ORF">Tco_0629025</name>
</gene>
<name>A0ABQ4WS11_9ASTR</name>
<feature type="region of interest" description="Disordered" evidence="1">
    <location>
        <begin position="69"/>
        <end position="92"/>
    </location>
</feature>
<evidence type="ECO:0000256" key="1">
    <source>
        <dbReference type="SAM" id="MobiDB-lite"/>
    </source>
</evidence>
<dbReference type="EMBL" id="BQNB010008883">
    <property type="protein sequence ID" value="GJS55663.1"/>
    <property type="molecule type" value="Genomic_DNA"/>
</dbReference>
<dbReference type="Proteomes" id="UP001151760">
    <property type="component" value="Unassembled WGS sequence"/>
</dbReference>
<protein>
    <submittedName>
        <fullName evidence="2">Uncharacterized protein</fullName>
    </submittedName>
</protein>
<accession>A0ABQ4WS11</accession>
<sequence>MCGAHLVAGDYRWGKNPLRDFPSEDSPATFRWGRGRHKKSEMRCTLKKSVASARNKFWYILTPTEKDEEYRNSLSNQSQHTPNPPSDKENSSLDEILDDFDQEDGELPDLPTFPATNEFASDSEQVEKNIDIAEEKEEVPMNDIKMDENHEIDHSGTEEALQWRLAKDLLLVIMEINDQSSFLLHTIPLFISNEVLSTREWNSSMWSNASLAAGNHFKTGLVGYHVDDNVGTICDDGCCSRKQTWSTA</sequence>
<reference evidence="2" key="2">
    <citation type="submission" date="2022-01" db="EMBL/GenBank/DDBJ databases">
        <authorList>
            <person name="Yamashiro T."/>
            <person name="Shiraishi A."/>
            <person name="Satake H."/>
            <person name="Nakayama K."/>
        </authorList>
    </citation>
    <scope>NUCLEOTIDE SEQUENCE</scope>
</reference>